<accession>A0ABP6BQ98</accession>
<evidence type="ECO:0000256" key="2">
    <source>
        <dbReference type="ARBA" id="ARBA00022777"/>
    </source>
</evidence>
<dbReference type="InterPro" id="IPR003594">
    <property type="entry name" value="HATPase_dom"/>
</dbReference>
<feature type="domain" description="GAF" evidence="5">
    <location>
        <begin position="53"/>
        <end position="197"/>
    </location>
</feature>
<keyword evidence="1" id="KW-0808">Transferase</keyword>
<dbReference type="Pfam" id="PF02518">
    <property type="entry name" value="HATPase_c"/>
    <property type="match status" value="1"/>
</dbReference>
<dbReference type="InterPro" id="IPR011712">
    <property type="entry name" value="Sig_transdc_His_kin_sub3_dim/P"/>
</dbReference>
<dbReference type="InterPro" id="IPR003018">
    <property type="entry name" value="GAF"/>
</dbReference>
<sequence length="577" mass="61743">MGGRGSSHGGGRRAPTGAHLDWGATPGEGTVADIEARLRSLLSLNAAIVGHIHLHSVLREIVESAVDLVGARYGAIGVLGADGAIVDFVHVGIDEKTAARMGHPPRGRGLLGAIVSESVRVDHVAADPRFTGFPAHHPHMDSFVGVPIRVRDEMFGNLYLAEHPDGHFTEEDTELLRSLAVTAGIAIEKARLYEAARMRERWAAATAEVRAAFLEVDDERPYRLLAEHLPTLTGAALVAIITSTERGTVRLQIVRGDAMARQLESVELPGHDRVARALLSTGATVLPEVALPTFEGETVRFGDAFVVSLGGQDGADVGVLLARHLRERPFSDDDIRRTTALASVADLAGELSRARADRHRLALLEDRGRIARDLHDNVIQRLFAAGMQLQVVSAGVDDPRLGDRLSAQIDALDEAIAEIRTAIFALQHDDVGGVTLRDRIVDVVGEYRALLAEPPRLVFRGPVDHDVPTELAPEAAAVVREALSNVVRHARASHAEVRVEVREGRMVIEVGDDGRGLDPARERRSGLSNLQARAEARGGTFALAPRPGGGTLAAWSVPLAAPAAASDDESSRQEADL</sequence>
<evidence type="ECO:0000313" key="6">
    <source>
        <dbReference type="EMBL" id="GAA2581728.1"/>
    </source>
</evidence>
<dbReference type="InterPro" id="IPR036890">
    <property type="entry name" value="HATPase_C_sf"/>
</dbReference>
<evidence type="ECO:0000256" key="1">
    <source>
        <dbReference type="ARBA" id="ARBA00022679"/>
    </source>
</evidence>
<dbReference type="PANTHER" id="PTHR24421">
    <property type="entry name" value="NITRATE/NITRITE SENSOR PROTEIN NARX-RELATED"/>
    <property type="match status" value="1"/>
</dbReference>
<keyword evidence="3" id="KW-0902">Two-component regulatory system</keyword>
<dbReference type="InterPro" id="IPR029016">
    <property type="entry name" value="GAF-like_dom_sf"/>
</dbReference>
<dbReference type="SUPFAM" id="SSF55781">
    <property type="entry name" value="GAF domain-like"/>
    <property type="match status" value="2"/>
</dbReference>
<keyword evidence="7" id="KW-1185">Reference proteome</keyword>
<dbReference type="GO" id="GO:0016301">
    <property type="term" value="F:kinase activity"/>
    <property type="evidence" value="ECO:0007669"/>
    <property type="project" value="UniProtKB-KW"/>
</dbReference>
<dbReference type="EMBL" id="BAAARI010000013">
    <property type="protein sequence ID" value="GAA2581728.1"/>
    <property type="molecule type" value="Genomic_DNA"/>
</dbReference>
<proteinExistence type="predicted"/>
<dbReference type="CDD" id="cd16917">
    <property type="entry name" value="HATPase_UhpB-NarQ-NarX-like"/>
    <property type="match status" value="1"/>
</dbReference>
<dbReference type="PANTHER" id="PTHR24421:SF56">
    <property type="entry name" value="OXYGEN SENSOR HISTIDINE KINASE RESPONSE REGULATOR DOST"/>
    <property type="match status" value="1"/>
</dbReference>
<evidence type="ECO:0000259" key="5">
    <source>
        <dbReference type="SMART" id="SM00065"/>
    </source>
</evidence>
<protein>
    <submittedName>
        <fullName evidence="6">GAF domain-containing sensor histidine kinase</fullName>
    </submittedName>
</protein>
<comment type="caution">
    <text evidence="6">The sequence shown here is derived from an EMBL/GenBank/DDBJ whole genome shotgun (WGS) entry which is preliminary data.</text>
</comment>
<evidence type="ECO:0000313" key="7">
    <source>
        <dbReference type="Proteomes" id="UP001500274"/>
    </source>
</evidence>
<gene>
    <name evidence="6" type="ORF">GCM10009862_21060</name>
</gene>
<dbReference type="Proteomes" id="UP001500274">
    <property type="component" value="Unassembled WGS sequence"/>
</dbReference>
<evidence type="ECO:0000256" key="3">
    <source>
        <dbReference type="ARBA" id="ARBA00023012"/>
    </source>
</evidence>
<dbReference type="Gene3D" id="1.20.5.1930">
    <property type="match status" value="1"/>
</dbReference>
<keyword evidence="2 6" id="KW-0418">Kinase</keyword>
<dbReference type="SUPFAM" id="SSF55874">
    <property type="entry name" value="ATPase domain of HSP90 chaperone/DNA topoisomerase II/histidine kinase"/>
    <property type="match status" value="1"/>
</dbReference>
<dbReference type="Gene3D" id="3.30.565.10">
    <property type="entry name" value="Histidine kinase-like ATPase, C-terminal domain"/>
    <property type="match status" value="1"/>
</dbReference>
<reference evidence="7" key="1">
    <citation type="journal article" date="2019" name="Int. J. Syst. Evol. Microbiol.">
        <title>The Global Catalogue of Microorganisms (GCM) 10K type strain sequencing project: providing services to taxonomists for standard genome sequencing and annotation.</title>
        <authorList>
            <consortium name="The Broad Institute Genomics Platform"/>
            <consortium name="The Broad Institute Genome Sequencing Center for Infectious Disease"/>
            <person name="Wu L."/>
            <person name="Ma J."/>
        </authorList>
    </citation>
    <scope>NUCLEOTIDE SEQUENCE [LARGE SCALE GENOMIC DNA]</scope>
    <source>
        <strain evidence="7">JCM 16365</strain>
    </source>
</reference>
<dbReference type="SMART" id="SM00065">
    <property type="entry name" value="GAF"/>
    <property type="match status" value="1"/>
</dbReference>
<dbReference type="Pfam" id="PF07730">
    <property type="entry name" value="HisKA_3"/>
    <property type="match status" value="1"/>
</dbReference>
<dbReference type="Pfam" id="PF13185">
    <property type="entry name" value="GAF_2"/>
    <property type="match status" value="1"/>
</dbReference>
<organism evidence="6 7">
    <name type="scientific">Microbacterium binotii</name>
    <dbReference type="NCBI Taxonomy" id="462710"/>
    <lineage>
        <taxon>Bacteria</taxon>
        <taxon>Bacillati</taxon>
        <taxon>Actinomycetota</taxon>
        <taxon>Actinomycetes</taxon>
        <taxon>Micrococcales</taxon>
        <taxon>Microbacteriaceae</taxon>
        <taxon>Microbacterium</taxon>
    </lineage>
</organism>
<name>A0ABP6BQ98_9MICO</name>
<evidence type="ECO:0000256" key="4">
    <source>
        <dbReference type="SAM" id="MobiDB-lite"/>
    </source>
</evidence>
<dbReference type="Gene3D" id="3.30.450.40">
    <property type="match status" value="2"/>
</dbReference>
<feature type="region of interest" description="Disordered" evidence="4">
    <location>
        <begin position="1"/>
        <end position="25"/>
    </location>
</feature>
<dbReference type="InterPro" id="IPR050482">
    <property type="entry name" value="Sensor_HK_TwoCompSys"/>
</dbReference>